<feature type="transmembrane region" description="Helical" evidence="2">
    <location>
        <begin position="53"/>
        <end position="75"/>
    </location>
</feature>
<comment type="caution">
    <text evidence="3">The sequence shown here is derived from an EMBL/GenBank/DDBJ whole genome shotgun (WGS) entry which is preliminary data.</text>
</comment>
<evidence type="ECO:0000313" key="3">
    <source>
        <dbReference type="EMBL" id="CAB9525510.1"/>
    </source>
</evidence>
<evidence type="ECO:0000313" key="4">
    <source>
        <dbReference type="Proteomes" id="UP001153069"/>
    </source>
</evidence>
<sequence>MTFLACYDEVDGATFGILFTATLLSSWVAGSTYQWVVEKGLFRKDFLQKENQYNILVALSALSANLQTIGCFLNAVLLDSDDNNDSYGLTTALSINMLLMTHTSLMLVSRKVSLTYPNAEQTWQRLLYINLVMLPVSFMGAAIWATSHRNPEKQGWQRANAVFIPLSIGLWGLAEATLSSVFVHQMAKYQWTPVKYKGLSISSFVAFCDVVCFILAITVGDLTAMCLWGLLYSVRVRLEIRVVSSMIEHIQTKRASLMYTDSMNKDKSSRRRRRRRRKKRSSQSGDDDDESDCQSLGSNRSILSQMRVMIYPNDLTQLFKADFFTNVLSPGFVSRSLRSLASLAKRSLGGCGGTCPKCGKPMLLDDMTLGSIRSRNSNRSLKNELHDDFCACYDADEMSPTTEKTAKTSRGSSSMFVSPPMSEIRVKSAVAFNGVAEGAQVDDEADYDDNDSDSSDIISLNFDTSSRLPEITTNYTQQLSRRRLMDSLQKTSQKEDEEDSDSEEDEEESEEDEDEEESEAEDSESEECTSNDNDNDDKKSKASLAIRYCEKVLDHNFSELFLNVTSEDDSGESGVSSDDDDADDDESDREESSSTAGGTQSPASSSYPQQPEQSTAQSPLPSTEPREELPCNLDGTVASKPLVGCGDNNMNQYSQSAADDPVSQKQDSTGTVNEATREQLNQLEQLDCL</sequence>
<feature type="compositionally biased region" description="Acidic residues" evidence="1">
    <location>
        <begin position="566"/>
        <end position="589"/>
    </location>
</feature>
<feature type="transmembrane region" description="Helical" evidence="2">
    <location>
        <begin position="12"/>
        <end position="33"/>
    </location>
</feature>
<feature type="region of interest" description="Disordered" evidence="1">
    <location>
        <begin position="564"/>
        <end position="672"/>
    </location>
</feature>
<feature type="transmembrane region" description="Helical" evidence="2">
    <location>
        <begin position="127"/>
        <end position="147"/>
    </location>
</feature>
<feature type="region of interest" description="Disordered" evidence="1">
    <location>
        <begin position="477"/>
        <end position="540"/>
    </location>
</feature>
<feature type="region of interest" description="Disordered" evidence="1">
    <location>
        <begin position="261"/>
        <end position="296"/>
    </location>
</feature>
<accession>A0A9N8ESA1</accession>
<dbReference type="EMBL" id="CAICTM010001684">
    <property type="protein sequence ID" value="CAB9525510.1"/>
    <property type="molecule type" value="Genomic_DNA"/>
</dbReference>
<keyword evidence="2" id="KW-0812">Transmembrane</keyword>
<proteinExistence type="predicted"/>
<gene>
    <name evidence="3" type="ORF">SEMRO_1686_G291160.1</name>
</gene>
<organism evidence="3 4">
    <name type="scientific">Seminavis robusta</name>
    <dbReference type="NCBI Taxonomy" id="568900"/>
    <lineage>
        <taxon>Eukaryota</taxon>
        <taxon>Sar</taxon>
        <taxon>Stramenopiles</taxon>
        <taxon>Ochrophyta</taxon>
        <taxon>Bacillariophyta</taxon>
        <taxon>Bacillariophyceae</taxon>
        <taxon>Bacillariophycidae</taxon>
        <taxon>Naviculales</taxon>
        <taxon>Naviculaceae</taxon>
        <taxon>Seminavis</taxon>
    </lineage>
</organism>
<keyword evidence="2" id="KW-1133">Transmembrane helix</keyword>
<feature type="compositionally biased region" description="Low complexity" evidence="1">
    <location>
        <begin position="600"/>
        <end position="614"/>
    </location>
</feature>
<keyword evidence="2" id="KW-0472">Membrane</keyword>
<protein>
    <submittedName>
        <fullName evidence="3">Uncharacterized protein</fullName>
    </submittedName>
</protein>
<keyword evidence="4" id="KW-1185">Reference proteome</keyword>
<feature type="compositionally biased region" description="Acidic residues" evidence="1">
    <location>
        <begin position="495"/>
        <end position="535"/>
    </location>
</feature>
<dbReference type="OrthoDB" id="405906at2759"/>
<evidence type="ECO:0000256" key="1">
    <source>
        <dbReference type="SAM" id="MobiDB-lite"/>
    </source>
</evidence>
<evidence type="ECO:0000256" key="2">
    <source>
        <dbReference type="SAM" id="Phobius"/>
    </source>
</evidence>
<feature type="transmembrane region" description="Helical" evidence="2">
    <location>
        <begin position="159"/>
        <end position="183"/>
    </location>
</feature>
<feature type="transmembrane region" description="Helical" evidence="2">
    <location>
        <begin position="87"/>
        <end position="107"/>
    </location>
</feature>
<dbReference type="AlphaFoldDB" id="A0A9N8ESA1"/>
<dbReference type="Proteomes" id="UP001153069">
    <property type="component" value="Unassembled WGS sequence"/>
</dbReference>
<reference evidence="3" key="1">
    <citation type="submission" date="2020-06" db="EMBL/GenBank/DDBJ databases">
        <authorList>
            <consortium name="Plant Systems Biology data submission"/>
        </authorList>
    </citation>
    <scope>NUCLEOTIDE SEQUENCE</scope>
    <source>
        <strain evidence="3">D6</strain>
    </source>
</reference>
<feature type="compositionally biased region" description="Basic residues" evidence="1">
    <location>
        <begin position="268"/>
        <end position="281"/>
    </location>
</feature>
<feature type="compositionally biased region" description="Polar residues" evidence="1">
    <location>
        <begin position="648"/>
        <end position="672"/>
    </location>
</feature>
<feature type="transmembrane region" description="Helical" evidence="2">
    <location>
        <begin position="204"/>
        <end position="231"/>
    </location>
</feature>
<name>A0A9N8ESA1_9STRA</name>